<name>A0ACB9EXW3_CICIN</name>
<evidence type="ECO:0000313" key="1">
    <source>
        <dbReference type="EMBL" id="KAI3763468.1"/>
    </source>
</evidence>
<gene>
    <name evidence="1" type="ORF">L2E82_13349</name>
</gene>
<keyword evidence="2" id="KW-1185">Reference proteome</keyword>
<organism evidence="1 2">
    <name type="scientific">Cichorium intybus</name>
    <name type="common">Chicory</name>
    <dbReference type="NCBI Taxonomy" id="13427"/>
    <lineage>
        <taxon>Eukaryota</taxon>
        <taxon>Viridiplantae</taxon>
        <taxon>Streptophyta</taxon>
        <taxon>Embryophyta</taxon>
        <taxon>Tracheophyta</taxon>
        <taxon>Spermatophyta</taxon>
        <taxon>Magnoliopsida</taxon>
        <taxon>eudicotyledons</taxon>
        <taxon>Gunneridae</taxon>
        <taxon>Pentapetalae</taxon>
        <taxon>asterids</taxon>
        <taxon>campanulids</taxon>
        <taxon>Asterales</taxon>
        <taxon>Asteraceae</taxon>
        <taxon>Cichorioideae</taxon>
        <taxon>Cichorieae</taxon>
        <taxon>Cichoriinae</taxon>
        <taxon>Cichorium</taxon>
    </lineage>
</organism>
<reference evidence="1 2" key="2">
    <citation type="journal article" date="2022" name="Mol. Ecol. Resour.">
        <title>The genomes of chicory, endive, great burdock and yacon provide insights into Asteraceae paleo-polyploidization history and plant inulin production.</title>
        <authorList>
            <person name="Fan W."/>
            <person name="Wang S."/>
            <person name="Wang H."/>
            <person name="Wang A."/>
            <person name="Jiang F."/>
            <person name="Liu H."/>
            <person name="Zhao H."/>
            <person name="Xu D."/>
            <person name="Zhang Y."/>
        </authorList>
    </citation>
    <scope>NUCLEOTIDE SEQUENCE [LARGE SCALE GENOMIC DNA]</scope>
    <source>
        <strain evidence="2">cv. Punajuju</strain>
        <tissue evidence="1">Leaves</tissue>
    </source>
</reference>
<dbReference type="EMBL" id="CM042011">
    <property type="protein sequence ID" value="KAI3763468.1"/>
    <property type="molecule type" value="Genomic_DNA"/>
</dbReference>
<protein>
    <submittedName>
        <fullName evidence="1">Uncharacterized protein</fullName>
    </submittedName>
</protein>
<reference evidence="2" key="1">
    <citation type="journal article" date="2022" name="Mol. Ecol. Resour.">
        <title>The genomes of chicory, endive, great burdock and yacon provide insights into Asteraceae palaeo-polyploidization history and plant inulin production.</title>
        <authorList>
            <person name="Fan W."/>
            <person name="Wang S."/>
            <person name="Wang H."/>
            <person name="Wang A."/>
            <person name="Jiang F."/>
            <person name="Liu H."/>
            <person name="Zhao H."/>
            <person name="Xu D."/>
            <person name="Zhang Y."/>
        </authorList>
    </citation>
    <scope>NUCLEOTIDE SEQUENCE [LARGE SCALE GENOMIC DNA]</scope>
    <source>
        <strain evidence="2">cv. Punajuju</strain>
    </source>
</reference>
<comment type="caution">
    <text evidence="1">The sequence shown here is derived from an EMBL/GenBank/DDBJ whole genome shotgun (WGS) entry which is preliminary data.</text>
</comment>
<accession>A0ACB9EXW3</accession>
<evidence type="ECO:0000313" key="2">
    <source>
        <dbReference type="Proteomes" id="UP001055811"/>
    </source>
</evidence>
<proteinExistence type="predicted"/>
<dbReference type="Proteomes" id="UP001055811">
    <property type="component" value="Linkage Group LG03"/>
</dbReference>
<sequence>MKLHVHLTALPPLPRAAAVKSHSSRFTALRSQIAIPAIVAIAVVWDSLILHEVGVRLLELTILIYLISPDQLQAWIG</sequence>